<keyword evidence="2" id="KW-0472">Membrane</keyword>
<feature type="region of interest" description="Disordered" evidence="1">
    <location>
        <begin position="100"/>
        <end position="121"/>
    </location>
</feature>
<keyword evidence="2" id="KW-0812">Transmembrane</keyword>
<name>A0A8T2QA23_CERRI</name>
<dbReference type="AlphaFoldDB" id="A0A8T2QA23"/>
<gene>
    <name evidence="3" type="ORF">KP509_36G016900</name>
</gene>
<comment type="caution">
    <text evidence="3">The sequence shown here is derived from an EMBL/GenBank/DDBJ whole genome shotgun (WGS) entry which is preliminary data.</text>
</comment>
<evidence type="ECO:0000256" key="1">
    <source>
        <dbReference type="SAM" id="MobiDB-lite"/>
    </source>
</evidence>
<dbReference type="Proteomes" id="UP000825935">
    <property type="component" value="Chromosome 36"/>
</dbReference>
<reference evidence="3" key="1">
    <citation type="submission" date="2021-08" db="EMBL/GenBank/DDBJ databases">
        <title>WGS assembly of Ceratopteris richardii.</title>
        <authorList>
            <person name="Marchant D.B."/>
            <person name="Chen G."/>
            <person name="Jenkins J."/>
            <person name="Shu S."/>
            <person name="Leebens-Mack J."/>
            <person name="Grimwood J."/>
            <person name="Schmutz J."/>
            <person name="Soltis P."/>
            <person name="Soltis D."/>
            <person name="Chen Z.-H."/>
        </authorList>
    </citation>
    <scope>NUCLEOTIDE SEQUENCE</scope>
    <source>
        <strain evidence="3">Whitten #5841</strain>
        <tissue evidence="3">Leaf</tissue>
    </source>
</reference>
<evidence type="ECO:0000313" key="3">
    <source>
        <dbReference type="EMBL" id="KAH7280852.1"/>
    </source>
</evidence>
<accession>A0A8T2QA23</accession>
<organism evidence="3 4">
    <name type="scientific">Ceratopteris richardii</name>
    <name type="common">Triangle waterfern</name>
    <dbReference type="NCBI Taxonomy" id="49495"/>
    <lineage>
        <taxon>Eukaryota</taxon>
        <taxon>Viridiplantae</taxon>
        <taxon>Streptophyta</taxon>
        <taxon>Embryophyta</taxon>
        <taxon>Tracheophyta</taxon>
        <taxon>Polypodiopsida</taxon>
        <taxon>Polypodiidae</taxon>
        <taxon>Polypodiales</taxon>
        <taxon>Pteridineae</taxon>
        <taxon>Pteridaceae</taxon>
        <taxon>Parkerioideae</taxon>
        <taxon>Ceratopteris</taxon>
    </lineage>
</organism>
<keyword evidence="4" id="KW-1185">Reference proteome</keyword>
<evidence type="ECO:0000313" key="4">
    <source>
        <dbReference type="Proteomes" id="UP000825935"/>
    </source>
</evidence>
<sequence>MVDTLWRADFLHGYILPTHVKFTYIFFSNMRMQTFFQCHLCTTLCTSIIWLLVMGLDTAIYMWQDLPNAMENFPRLCSCSHTSNMHLQMYSLMKQNPRTSTTRRRTLPKIPSMDPKEINKEHKAKEGGKWFQTTTYPMM</sequence>
<protein>
    <submittedName>
        <fullName evidence="3">Uncharacterized protein</fullName>
    </submittedName>
</protein>
<keyword evidence="2" id="KW-1133">Transmembrane helix</keyword>
<feature type="transmembrane region" description="Helical" evidence="2">
    <location>
        <begin position="40"/>
        <end position="63"/>
    </location>
</feature>
<evidence type="ECO:0000256" key="2">
    <source>
        <dbReference type="SAM" id="Phobius"/>
    </source>
</evidence>
<proteinExistence type="predicted"/>
<dbReference type="EMBL" id="CM035441">
    <property type="protein sequence ID" value="KAH7280852.1"/>
    <property type="molecule type" value="Genomic_DNA"/>
</dbReference>